<proteinExistence type="inferred from homology"/>
<dbReference type="GO" id="GO:0005783">
    <property type="term" value="C:endoplasmic reticulum"/>
    <property type="evidence" value="ECO:0007669"/>
    <property type="project" value="UniProtKB-SubCell"/>
</dbReference>
<dbReference type="GO" id="GO:0006614">
    <property type="term" value="P:SRP-dependent cotranslational protein targeting to membrane"/>
    <property type="evidence" value="ECO:0007669"/>
    <property type="project" value="UniProtKB-UniRule"/>
</dbReference>
<evidence type="ECO:0000256" key="8">
    <source>
        <dbReference type="ARBA" id="ARBA00023274"/>
    </source>
</evidence>
<name>S9VHR0_9TRYP</name>
<evidence type="ECO:0000256" key="6">
    <source>
        <dbReference type="ARBA" id="ARBA00022824"/>
    </source>
</evidence>
<reference evidence="12 13" key="1">
    <citation type="journal article" date="2013" name="PLoS ONE">
        <title>Predicting the Proteins of Angomonas deanei, Strigomonas culicis and Their Respective Endosymbionts Reveals New Aspects of the Trypanosomatidae Family.</title>
        <authorList>
            <person name="Motta M.C."/>
            <person name="Martins A.C."/>
            <person name="de Souza S.S."/>
            <person name="Catta-Preta C.M."/>
            <person name="Silva R."/>
            <person name="Klein C.C."/>
            <person name="de Almeida L.G."/>
            <person name="de Lima Cunha O."/>
            <person name="Ciapina L.P."/>
            <person name="Brocchi M."/>
            <person name="Colabardini A.C."/>
            <person name="de Araujo Lima B."/>
            <person name="Machado C.R."/>
            <person name="de Almeida Soares C.M."/>
            <person name="Probst C.M."/>
            <person name="de Menezes C.B."/>
            <person name="Thompson C.E."/>
            <person name="Bartholomeu D.C."/>
            <person name="Gradia D.F."/>
            <person name="Pavoni D.P."/>
            <person name="Grisard E.C."/>
            <person name="Fantinatti-Garboggini F."/>
            <person name="Marchini F.K."/>
            <person name="Rodrigues-Luiz G.F."/>
            <person name="Wagner G."/>
            <person name="Goldman G.H."/>
            <person name="Fietto J.L."/>
            <person name="Elias M.C."/>
            <person name="Goldman M.H."/>
            <person name="Sagot M.F."/>
            <person name="Pereira M."/>
            <person name="Stoco P.H."/>
            <person name="de Mendonca-Neto R.P."/>
            <person name="Teixeira S.M."/>
            <person name="Maciel T.E."/>
            <person name="de Oliveira Mendes T.A."/>
            <person name="Urmenyi T.P."/>
            <person name="de Souza W."/>
            <person name="Schenkman S."/>
            <person name="de Vasconcelos A.T."/>
        </authorList>
    </citation>
    <scope>NUCLEOTIDE SEQUENCE [LARGE SCALE GENOMIC DNA]</scope>
</reference>
<evidence type="ECO:0000256" key="4">
    <source>
        <dbReference type="ARBA" id="ARBA00018350"/>
    </source>
</evidence>
<dbReference type="SUPFAM" id="SSF48452">
    <property type="entry name" value="TPR-like"/>
    <property type="match status" value="2"/>
</dbReference>
<dbReference type="InterPro" id="IPR011990">
    <property type="entry name" value="TPR-like_helical_dom_sf"/>
</dbReference>
<dbReference type="GO" id="GO:0008312">
    <property type="term" value="F:7S RNA binding"/>
    <property type="evidence" value="ECO:0007669"/>
    <property type="project" value="InterPro"/>
</dbReference>
<keyword evidence="13" id="KW-1185">Reference proteome</keyword>
<dbReference type="PANTHER" id="PTHR14094:SF9">
    <property type="entry name" value="SIGNAL RECOGNITION PARTICLE SUBUNIT SRP72"/>
    <property type="match status" value="1"/>
</dbReference>
<evidence type="ECO:0000256" key="7">
    <source>
        <dbReference type="ARBA" id="ARBA00023135"/>
    </source>
</evidence>
<dbReference type="PANTHER" id="PTHR14094">
    <property type="entry name" value="SIGNAL RECOGNITION PARTICLE 72"/>
    <property type="match status" value="1"/>
</dbReference>
<evidence type="ECO:0000259" key="11">
    <source>
        <dbReference type="Pfam" id="PF08492"/>
    </source>
</evidence>
<keyword evidence="7 9" id="KW-0733">Signal recognition particle</keyword>
<evidence type="ECO:0000256" key="9">
    <source>
        <dbReference type="PIRNR" id="PIRNR038922"/>
    </source>
</evidence>
<keyword evidence="5 9" id="KW-0963">Cytoplasm</keyword>
<evidence type="ECO:0000313" key="13">
    <source>
        <dbReference type="Proteomes" id="UP000015354"/>
    </source>
</evidence>
<comment type="similarity">
    <text evidence="3 9">Belongs to the SRP72 family.</text>
</comment>
<dbReference type="GO" id="GO:0005786">
    <property type="term" value="C:signal recognition particle, endoplasmic reticulum targeting"/>
    <property type="evidence" value="ECO:0007669"/>
    <property type="project" value="UniProtKB-UniRule"/>
</dbReference>
<dbReference type="Proteomes" id="UP000015354">
    <property type="component" value="Unassembled WGS sequence"/>
</dbReference>
<dbReference type="InterPro" id="IPR031545">
    <property type="entry name" value="SRP72_TPR-like"/>
</dbReference>
<dbReference type="AlphaFoldDB" id="S9VHR0"/>
<accession>S9VHR0</accession>
<feature type="region of interest" description="Disordered" evidence="10">
    <location>
        <begin position="588"/>
        <end position="618"/>
    </location>
</feature>
<dbReference type="InterPro" id="IPR026270">
    <property type="entry name" value="SRP72"/>
</dbReference>
<evidence type="ECO:0000256" key="2">
    <source>
        <dbReference type="ARBA" id="ARBA00004496"/>
    </source>
</evidence>
<organism evidence="12 13">
    <name type="scientific">Strigomonas culicis</name>
    <dbReference type="NCBI Taxonomy" id="28005"/>
    <lineage>
        <taxon>Eukaryota</taxon>
        <taxon>Discoba</taxon>
        <taxon>Euglenozoa</taxon>
        <taxon>Kinetoplastea</taxon>
        <taxon>Metakinetoplastina</taxon>
        <taxon>Trypanosomatida</taxon>
        <taxon>Trypanosomatidae</taxon>
        <taxon>Strigomonadinae</taxon>
        <taxon>Strigomonas</taxon>
    </lineage>
</organism>
<feature type="compositionally biased region" description="Basic residues" evidence="10">
    <location>
        <begin position="595"/>
        <end position="608"/>
    </location>
</feature>
<evidence type="ECO:0000313" key="12">
    <source>
        <dbReference type="EMBL" id="EPY22730.1"/>
    </source>
</evidence>
<gene>
    <name evidence="12" type="ORF">STCU_08156</name>
</gene>
<protein>
    <recommendedName>
        <fullName evidence="4 9">Signal recognition particle subunit SRP72</fullName>
    </recommendedName>
</protein>
<dbReference type="InterPro" id="IPR013699">
    <property type="entry name" value="Signal_recog_part_SRP72_RNA-bd"/>
</dbReference>
<feature type="region of interest" description="Disordered" evidence="10">
    <location>
        <begin position="643"/>
        <end position="667"/>
    </location>
</feature>
<dbReference type="GO" id="GO:0043022">
    <property type="term" value="F:ribosome binding"/>
    <property type="evidence" value="ECO:0007669"/>
    <property type="project" value="TreeGrafter"/>
</dbReference>
<comment type="function">
    <text evidence="9">Component of the signal recognition particle (SRP) complex, a ribonucleoprotein complex that mediates the cotranslational targeting of secretory and membrane proteins to the endoplasmic reticulum (ER).</text>
</comment>
<comment type="caution">
    <text evidence="12">The sequence shown here is derived from an EMBL/GenBank/DDBJ whole genome shotgun (WGS) entry which is preliminary data.</text>
</comment>
<dbReference type="OrthoDB" id="5421607at2759"/>
<keyword evidence="8 9" id="KW-0687">Ribonucleoprotein</keyword>
<dbReference type="EMBL" id="ATMH01008156">
    <property type="protein sequence ID" value="EPY22730.1"/>
    <property type="molecule type" value="Genomic_DNA"/>
</dbReference>
<sequence length="667" mass="74004">MSDLSKHVKALRKLTSEGAETGAIASAVERVLGLDPNHFFALQCKVVCCLHRDKYGSAMEVLEQMEEVHRKEVLASADFHFQKAYCYYRMSRYTEAQEELRKSRGSAAGHVPSRNLQAQIHYHFEQYAEAAKEYESLLAQSAYRDEQEKTELLTNYTAVLAMAKNAKKAMQVVRDADEKTGDLVYNSATAQVEAGEDPQAALKTLQQAEALIHREHHSKSSLRTIADVLALPAEARAPKIGGGSAFERPDTPERRFFNEVSLVWVQMAYVHFVLQQLDQAAAILNVVLQAKPTSAVTIAIAAVNWTAAQRHTDFFDALRKLKAAQNPKVVSRLQSRQLLAVHYNMALLHLHAGSVGSCRKEVDQMEKAYPNSPLTHTLRLALTVRENRNRQSDSAAIRSYLKRYEQVAGGKSTATVQLIAAQIFLESNDLAAAVSALTAADIDAALRYKPATVTTLAAWTAQSGDVDGALELVREAVLRPGTSAAAKRAVLAWAVDYFTQRHRHAEVTACLKAVRAAAPALAADKVVTALLALSLSYHNLPEARACMKLVDGAAVAPGKLATSAVAQLERQLPSKTALEELGYRRPTIQEEARRQLQRRRARPMRRPPKSTEGKIDPERWVPMSVRSYIKDLPERRKKELRRLRAIEQEQKRRQQASRAKEGDKASA</sequence>
<keyword evidence="6" id="KW-0256">Endoplasmic reticulum</keyword>
<evidence type="ECO:0000256" key="10">
    <source>
        <dbReference type="SAM" id="MobiDB-lite"/>
    </source>
</evidence>
<feature type="domain" description="Signal recognition particle SRP72 subunit RNA-binding" evidence="11">
    <location>
        <begin position="590"/>
        <end position="629"/>
    </location>
</feature>
<dbReference type="Gene3D" id="1.25.40.10">
    <property type="entry name" value="Tetratricopeptide repeat domain"/>
    <property type="match status" value="2"/>
</dbReference>
<dbReference type="PIRSF" id="PIRSF038922">
    <property type="entry name" value="SRP72"/>
    <property type="match status" value="1"/>
</dbReference>
<evidence type="ECO:0000256" key="1">
    <source>
        <dbReference type="ARBA" id="ARBA00004240"/>
    </source>
</evidence>
<evidence type="ECO:0000256" key="5">
    <source>
        <dbReference type="ARBA" id="ARBA00022490"/>
    </source>
</evidence>
<comment type="subcellular location">
    <subcellularLocation>
        <location evidence="2 9">Cytoplasm</location>
    </subcellularLocation>
    <subcellularLocation>
        <location evidence="1">Endoplasmic reticulum</location>
    </subcellularLocation>
</comment>
<evidence type="ECO:0000256" key="3">
    <source>
        <dbReference type="ARBA" id="ARBA00007676"/>
    </source>
</evidence>
<dbReference type="Pfam" id="PF08492">
    <property type="entry name" value="SRP72"/>
    <property type="match status" value="1"/>
</dbReference>
<dbReference type="Pfam" id="PF17004">
    <property type="entry name" value="SRP_TPR_like"/>
    <property type="match status" value="1"/>
</dbReference>
<feature type="compositionally biased region" description="Basic and acidic residues" evidence="10">
    <location>
        <begin position="609"/>
        <end position="618"/>
    </location>
</feature>